<dbReference type="InterPro" id="IPR037212">
    <property type="entry name" value="Med7/Med21-like"/>
</dbReference>
<evidence type="ECO:0000256" key="5">
    <source>
        <dbReference type="ARBA" id="ARBA00023242"/>
    </source>
</evidence>
<keyword evidence="5 6" id="KW-0539">Nucleus</keyword>
<keyword evidence="3 6" id="KW-0010">Activator</keyword>
<protein>
    <recommendedName>
        <fullName evidence="6">Mediator of RNA polymerase II transcription subunit 21</fullName>
    </recommendedName>
</protein>
<dbReference type="Gene3D" id="6.10.280.10">
    <property type="entry name" value="Mediator complex, subunit Med21"/>
    <property type="match status" value="1"/>
</dbReference>
<accession>A0A0N5ARZ1</accession>
<evidence type="ECO:0000313" key="7">
    <source>
        <dbReference type="Proteomes" id="UP000046393"/>
    </source>
</evidence>
<comment type="similarity">
    <text evidence="6">Belongs to the Mediator complex subunit 21 family.</text>
</comment>
<comment type="subunit">
    <text evidence="6">Component of the Mediator complex.</text>
</comment>
<keyword evidence="4 6" id="KW-0804">Transcription</keyword>
<dbReference type="PANTHER" id="PTHR13381">
    <property type="entry name" value="RNA POLYMERASE II HOLOENZYME COMPONENT SRB7"/>
    <property type="match status" value="1"/>
</dbReference>
<keyword evidence="7" id="KW-1185">Reference proteome</keyword>
<evidence type="ECO:0000313" key="8">
    <source>
        <dbReference type="WBParaSite" id="SMUV_0000753701-mRNA-1"/>
    </source>
</evidence>
<comment type="function">
    <text evidence="6">Component of the Mediator complex, a coactivator involved in the regulated transcription of nearly all RNA polymerase II-dependent genes. Mediator functions as a bridge to convey information from gene-specific regulatory proteins to the basal RNA polymerase II transcription machinery. Mediator is recruited to promoters by direct interactions with regulatory proteins and serves as a scaffold for the assembly of a functional preinitiation complex with RNA polymerase II and the general transcription factors.</text>
</comment>
<dbReference type="AlphaFoldDB" id="A0A0N5ARZ1"/>
<comment type="subcellular location">
    <subcellularLocation>
        <location evidence="1 6">Nucleus</location>
    </subcellularLocation>
</comment>
<dbReference type="SUPFAM" id="SSF140718">
    <property type="entry name" value="Mediator hinge subcomplex-like"/>
    <property type="match status" value="1"/>
</dbReference>
<dbReference type="STRING" id="451379.A0A0N5ARZ1"/>
<dbReference type="Proteomes" id="UP000046393">
    <property type="component" value="Unplaced"/>
</dbReference>
<name>A0A0N5ARZ1_9BILA</name>
<evidence type="ECO:0000256" key="3">
    <source>
        <dbReference type="ARBA" id="ARBA00023159"/>
    </source>
</evidence>
<reference evidence="8" key="1">
    <citation type="submission" date="2017-02" db="UniProtKB">
        <authorList>
            <consortium name="WormBaseParasite"/>
        </authorList>
    </citation>
    <scope>IDENTIFICATION</scope>
</reference>
<evidence type="ECO:0000256" key="6">
    <source>
        <dbReference type="RuleBase" id="RU366036"/>
    </source>
</evidence>
<evidence type="ECO:0000256" key="1">
    <source>
        <dbReference type="ARBA" id="ARBA00004123"/>
    </source>
</evidence>
<keyword evidence="2 6" id="KW-0805">Transcription regulation</keyword>
<sequence length="128" mass="14112">MADRITQLQDLVNELANHMCNSIGALQALAPPCDFNASSKQLESEPNCALFAANIARTAKDIEILIDSLPVEDPVSSSVECDEELLKMDDQRKRELEQVAAEGEALIELIQKKLSEIAKVQMESRPSM</sequence>
<dbReference type="InterPro" id="IPR021384">
    <property type="entry name" value="Mediator_Med21"/>
</dbReference>
<dbReference type="GO" id="GO:0006357">
    <property type="term" value="P:regulation of transcription by RNA polymerase II"/>
    <property type="evidence" value="ECO:0007669"/>
    <property type="project" value="TreeGrafter"/>
</dbReference>
<evidence type="ECO:0000256" key="2">
    <source>
        <dbReference type="ARBA" id="ARBA00023015"/>
    </source>
</evidence>
<dbReference type="GO" id="GO:0003712">
    <property type="term" value="F:transcription coregulator activity"/>
    <property type="evidence" value="ECO:0007669"/>
    <property type="project" value="TreeGrafter"/>
</dbReference>
<dbReference type="PANTHER" id="PTHR13381:SF0">
    <property type="entry name" value="MEDIATOR OF RNA POLYMERASE II TRANSCRIPTION SUBUNIT 21"/>
    <property type="match status" value="1"/>
</dbReference>
<proteinExistence type="inferred from homology"/>
<evidence type="ECO:0000256" key="4">
    <source>
        <dbReference type="ARBA" id="ARBA00023163"/>
    </source>
</evidence>
<dbReference type="GO" id="GO:0016592">
    <property type="term" value="C:mediator complex"/>
    <property type="evidence" value="ECO:0007669"/>
    <property type="project" value="UniProtKB-UniRule"/>
</dbReference>
<organism evidence="7 8">
    <name type="scientific">Syphacia muris</name>
    <dbReference type="NCBI Taxonomy" id="451379"/>
    <lineage>
        <taxon>Eukaryota</taxon>
        <taxon>Metazoa</taxon>
        <taxon>Ecdysozoa</taxon>
        <taxon>Nematoda</taxon>
        <taxon>Chromadorea</taxon>
        <taxon>Rhabditida</taxon>
        <taxon>Spirurina</taxon>
        <taxon>Oxyuridomorpha</taxon>
        <taxon>Oxyuroidea</taxon>
        <taxon>Oxyuridae</taxon>
        <taxon>Syphacia</taxon>
    </lineage>
</organism>
<dbReference type="WBParaSite" id="SMUV_0000753701-mRNA-1">
    <property type="protein sequence ID" value="SMUV_0000753701-mRNA-1"/>
    <property type="gene ID" value="SMUV_0000753701"/>
</dbReference>